<proteinExistence type="predicted"/>
<evidence type="ECO:0000259" key="1">
    <source>
        <dbReference type="Pfam" id="PF13340"/>
    </source>
</evidence>
<comment type="caution">
    <text evidence="2">The sequence shown here is derived from an EMBL/GenBank/DDBJ whole genome shotgun (WGS) entry which is preliminary data.</text>
</comment>
<name>A0ABR6B9B6_9PSEU</name>
<organism evidence="2 3">
    <name type="scientific">Kutzneria viridogrisea</name>
    <dbReference type="NCBI Taxonomy" id="47990"/>
    <lineage>
        <taxon>Bacteria</taxon>
        <taxon>Bacillati</taxon>
        <taxon>Actinomycetota</taxon>
        <taxon>Actinomycetes</taxon>
        <taxon>Pseudonocardiales</taxon>
        <taxon>Pseudonocardiaceae</taxon>
        <taxon>Kutzneria</taxon>
    </lineage>
</organism>
<keyword evidence="3" id="KW-1185">Reference proteome</keyword>
<evidence type="ECO:0000313" key="3">
    <source>
        <dbReference type="Proteomes" id="UP000517916"/>
    </source>
</evidence>
<dbReference type="InterPro" id="IPR025161">
    <property type="entry name" value="IS402-like_dom"/>
</dbReference>
<evidence type="ECO:0000313" key="2">
    <source>
        <dbReference type="EMBL" id="MBA8923444.1"/>
    </source>
</evidence>
<accession>A0ABR6B9B6</accession>
<gene>
    <name evidence="2" type="ORF">BC739_000641</name>
</gene>
<protein>
    <submittedName>
        <fullName evidence="2">Transposase</fullName>
    </submittedName>
</protein>
<dbReference type="Proteomes" id="UP000517916">
    <property type="component" value="Unassembled WGS sequence"/>
</dbReference>
<dbReference type="EMBL" id="JACJID010000001">
    <property type="protein sequence ID" value="MBA8923444.1"/>
    <property type="molecule type" value="Genomic_DNA"/>
</dbReference>
<sequence>MGDELSQRLVPDELWALTSGCAWRDLPPSFGITGPTALRRFTNWTKAGYT</sequence>
<feature type="domain" description="Insertion element IS402-like" evidence="1">
    <location>
        <begin position="14"/>
        <end position="48"/>
    </location>
</feature>
<reference evidence="2 3" key="1">
    <citation type="submission" date="2020-08" db="EMBL/GenBank/DDBJ databases">
        <title>Genomic Encyclopedia of Archaeal and Bacterial Type Strains, Phase II (KMG-II): from individual species to whole genera.</title>
        <authorList>
            <person name="Goeker M."/>
        </authorList>
    </citation>
    <scope>NUCLEOTIDE SEQUENCE [LARGE SCALE GENOMIC DNA]</scope>
    <source>
        <strain evidence="2 3">DSM 43850</strain>
    </source>
</reference>
<dbReference type="Pfam" id="PF13340">
    <property type="entry name" value="DUF4096"/>
    <property type="match status" value="1"/>
</dbReference>